<keyword evidence="2" id="KW-0945">Host-virus interaction</keyword>
<evidence type="ECO:0000256" key="1">
    <source>
        <dbReference type="ARBA" id="ARBA00004328"/>
    </source>
</evidence>
<dbReference type="InterPro" id="IPR005563">
    <property type="entry name" value="A_protein"/>
</dbReference>
<evidence type="ECO:0000256" key="3">
    <source>
        <dbReference type="ARBA" id="ARBA00022804"/>
    </source>
</evidence>
<dbReference type="Proteomes" id="UP000681488">
    <property type="component" value="Segment"/>
</dbReference>
<evidence type="ECO:0000313" key="9">
    <source>
        <dbReference type="Proteomes" id="UP000681488"/>
    </source>
</evidence>
<name>A0A8S5L0G1_9VIRU</name>
<dbReference type="RefSeq" id="YP_010769918.1">
    <property type="nucleotide sequence ID" value="NC_074109.1"/>
</dbReference>
<evidence type="ECO:0000313" key="8">
    <source>
        <dbReference type="EMBL" id="DAD51096.1"/>
    </source>
</evidence>
<dbReference type="GeneID" id="80399076"/>
<accession>A0A8S5L0G1</accession>
<dbReference type="GO" id="GO:0044423">
    <property type="term" value="C:virion component"/>
    <property type="evidence" value="ECO:0007669"/>
    <property type="project" value="UniProtKB-KW"/>
</dbReference>
<comment type="similarity">
    <text evidence="7">Belongs to the Leviviricetes maturation protein family.</text>
</comment>
<reference evidence="8" key="1">
    <citation type="submission" date="2020-09" db="EMBL/GenBank/DDBJ databases">
        <title>Leviviricetes taxonomy.</title>
        <authorList>
            <person name="Stockdale S.R."/>
            <person name="Callanan J."/>
            <person name="Adriaenssens E.M."/>
            <person name="Kuhn J.H."/>
            <person name="Rumnieks J."/>
            <person name="Shkoporov A."/>
            <person name="Draper L.A."/>
            <person name="Ross P."/>
            <person name="Hill C."/>
        </authorList>
    </citation>
    <scope>NUCLEOTIDE SEQUENCE</scope>
</reference>
<organism evidence="8 9">
    <name type="scientific">ssRNA phage SRR7976300_4</name>
    <dbReference type="NCBI Taxonomy" id="2786653"/>
    <lineage>
        <taxon>Viruses</taxon>
        <taxon>Riboviria</taxon>
        <taxon>Orthornavirae</taxon>
        <taxon>Lenarviricota</taxon>
        <taxon>Leviviricetes</taxon>
        <taxon>Norzivirales</taxon>
        <taxon>Fiersviridae</taxon>
        <taxon>Stehlmavirus</taxon>
        <taxon>Stehlmavirus lutihabitans</taxon>
    </lineage>
</organism>
<evidence type="ECO:0000256" key="2">
    <source>
        <dbReference type="ARBA" id="ARBA00022581"/>
    </source>
</evidence>
<protein>
    <submittedName>
        <fullName evidence="8">Maturation protein</fullName>
    </submittedName>
</protein>
<keyword evidence="5" id="KW-1175">Viral attachment to host cell pilus</keyword>
<keyword evidence="4" id="KW-0946">Virion</keyword>
<dbReference type="EMBL" id="BK013718">
    <property type="protein sequence ID" value="DAD51096.1"/>
    <property type="molecule type" value="Genomic_RNA"/>
</dbReference>
<evidence type="ECO:0000256" key="4">
    <source>
        <dbReference type="ARBA" id="ARBA00022844"/>
    </source>
</evidence>
<keyword evidence="9" id="KW-1185">Reference proteome</keyword>
<evidence type="ECO:0000256" key="6">
    <source>
        <dbReference type="ARBA" id="ARBA00023296"/>
    </source>
</evidence>
<evidence type="ECO:0000256" key="5">
    <source>
        <dbReference type="ARBA" id="ARBA00023104"/>
    </source>
</evidence>
<dbReference type="Pfam" id="PF03863">
    <property type="entry name" value="Phage_mat-A"/>
    <property type="match status" value="1"/>
</dbReference>
<proteinExistence type="inferred from homology"/>
<keyword evidence="3" id="KW-1161">Viral attachment to host cell</keyword>
<gene>
    <name evidence="8" type="primary">SRR7976300_4_1</name>
</gene>
<evidence type="ECO:0000256" key="7">
    <source>
        <dbReference type="ARBA" id="ARBA00035110"/>
    </source>
</evidence>
<comment type="subcellular location">
    <subcellularLocation>
        <location evidence="1">Virion</location>
    </subcellularLocation>
</comment>
<dbReference type="GO" id="GO:0039666">
    <property type="term" value="P:virion attachment to host cell pilus"/>
    <property type="evidence" value="ECO:0007669"/>
    <property type="project" value="UniProtKB-KW"/>
</dbReference>
<dbReference type="KEGG" id="vg:80399076"/>
<sequence>MTAGTFIENDISPLETFDVNYYSVEFRKAWSGLDRVPDKRVFYPRTEYYPRAAYPSRYKGKHPKLSARSPKVRLVAVHRTPVKRRPRLSIKDGPHTWSMQTYTRKRFPGTRTNNGVVTPASVGTWYVNYGHAAFSANDDIALIAKLRAAVIGSDFDLGIFLGEGRQSLKMIGDAATRLARGITAIKRGRFLHAASILVGSAKKQVLRGPKRARLLALESAYRELDARATTAKAAQKFAVVNPWLQRRKSYLDRQRTRVRKLPDDLLVVLPVEGRTKKKVSAAAWLELQYGWKPLVSDLQAGAEVLAEATLPKRKRYFARKKASLNSGFCRLENGAPAYAYPRFSQIKVSKQIIAYIEEQNVPSMLHVLDWKTVAWELTPWSFVVDWAIPIGEYLSARGFAQQVKGTFVITQRQYLNCHDFSGTLGSSTYRFKGSSVKSVHYARSVSTTLSVPMPKVKGFGQIPSWTRAANAVSLLIQKHH</sequence>
<keyword evidence="6" id="KW-1160">Virus entry into host cell</keyword>